<dbReference type="Proteomes" id="UP000059188">
    <property type="component" value="Unassembled WGS sequence"/>
</dbReference>
<feature type="signal peptide" evidence="1">
    <location>
        <begin position="1"/>
        <end position="20"/>
    </location>
</feature>
<accession>A0A0B7FKB9</accession>
<dbReference type="AlphaFoldDB" id="A0A0B7FKB9"/>
<evidence type="ECO:0000313" key="3">
    <source>
        <dbReference type="Proteomes" id="UP000059188"/>
    </source>
</evidence>
<dbReference type="EMBL" id="LN679123">
    <property type="protein sequence ID" value="CEL56668.1"/>
    <property type="molecule type" value="Genomic_DNA"/>
</dbReference>
<protein>
    <submittedName>
        <fullName evidence="2">Uncharacterized protein</fullName>
    </submittedName>
</protein>
<organism evidence="2 3">
    <name type="scientific">Thanatephorus cucumeris (strain AG1-IB / isolate 7/3/14)</name>
    <name type="common">Lettuce bottom rot fungus</name>
    <name type="synonym">Rhizoctonia solani</name>
    <dbReference type="NCBI Taxonomy" id="1108050"/>
    <lineage>
        <taxon>Eukaryota</taxon>
        <taxon>Fungi</taxon>
        <taxon>Dikarya</taxon>
        <taxon>Basidiomycota</taxon>
        <taxon>Agaricomycotina</taxon>
        <taxon>Agaricomycetes</taxon>
        <taxon>Cantharellales</taxon>
        <taxon>Ceratobasidiaceae</taxon>
        <taxon>Rhizoctonia</taxon>
        <taxon>Rhizoctonia solani AG-1</taxon>
    </lineage>
</organism>
<sequence>MEFNLLNLPFLFLIFCYASAGRSIVEDSGTQVFEKVITQSLPNYQMRVRQLNTSCDPTVKQFSGLHWTIAGNDCPLYFFHPILTIILSKPNFRCLTYDGSRNGHN</sequence>
<reference evidence="2 3" key="1">
    <citation type="submission" date="2014-11" db="EMBL/GenBank/DDBJ databases">
        <authorList>
            <person name="Wibberg Daniel"/>
        </authorList>
    </citation>
    <scope>NUCLEOTIDE SEQUENCE [LARGE SCALE GENOMIC DNA]</scope>
    <source>
        <strain evidence="2">Rhizoctonia solani AG1-IB 7/3/14</strain>
    </source>
</reference>
<keyword evidence="1" id="KW-0732">Signal</keyword>
<name>A0A0B7FKB9_THACB</name>
<proteinExistence type="predicted"/>
<evidence type="ECO:0000256" key="1">
    <source>
        <dbReference type="SAM" id="SignalP"/>
    </source>
</evidence>
<gene>
    <name evidence="2" type="ORF">RSOLAG1IB_07994</name>
</gene>
<evidence type="ECO:0000313" key="2">
    <source>
        <dbReference type="EMBL" id="CEL56668.1"/>
    </source>
</evidence>
<keyword evidence="3" id="KW-1185">Reference proteome</keyword>
<feature type="chain" id="PRO_5002127421" evidence="1">
    <location>
        <begin position="21"/>
        <end position="105"/>
    </location>
</feature>